<reference evidence="3" key="1">
    <citation type="submission" date="2022-07" db="EMBL/GenBank/DDBJ databases">
        <authorList>
            <person name="Macas J."/>
            <person name="Novak P."/>
            <person name="Neumann P."/>
        </authorList>
    </citation>
    <scope>NUCLEOTIDE SEQUENCE</scope>
</reference>
<evidence type="ECO:0000256" key="2">
    <source>
        <dbReference type="ARBA" id="ARBA00022679"/>
    </source>
</evidence>
<dbReference type="InterPro" id="IPR002213">
    <property type="entry name" value="UDP_glucos_trans"/>
</dbReference>
<keyword evidence="4" id="KW-1185">Reference proteome</keyword>
<keyword evidence="2" id="KW-0808">Transferase</keyword>
<dbReference type="GO" id="GO:0080043">
    <property type="term" value="F:quercetin 3-O-glucosyltransferase activity"/>
    <property type="evidence" value="ECO:0007669"/>
    <property type="project" value="TreeGrafter"/>
</dbReference>
<dbReference type="GO" id="GO:0080044">
    <property type="term" value="F:quercetin 7-O-glucosyltransferase activity"/>
    <property type="evidence" value="ECO:0007669"/>
    <property type="project" value="TreeGrafter"/>
</dbReference>
<proteinExistence type="inferred from homology"/>
<dbReference type="SUPFAM" id="SSF53756">
    <property type="entry name" value="UDP-Glycosyltransferase/glycogen phosphorylase"/>
    <property type="match status" value="1"/>
</dbReference>
<dbReference type="EMBL" id="CAMAPF010000916">
    <property type="protein sequence ID" value="CAH9120846.1"/>
    <property type="molecule type" value="Genomic_DNA"/>
</dbReference>
<dbReference type="CDD" id="cd03784">
    <property type="entry name" value="GT1_Gtf-like"/>
    <property type="match status" value="1"/>
</dbReference>
<sequence>MDMETPADIIAVPFPYQGHTNPMLQFCRLLTDAGGRPNVTLVLTHDVAKSIHQSSLAQIIHTLELISDGNDGGARPTFEEYRARVQAAVSEGVAAVIEKRERAKLLVYDSMMPWLAEIGRARGLRVAALFTQSASVCSIYYQMLQGRRVGERVVSLPALPVPMELPSFSLFGEIAGEVEEFTLKQARNMGKADCLLFNTFDALEKEAVKWLSEKWAIKTIGPLVPRPDNNIDLYKSDYDQDCMKWLDAREPSSVVYASFGTVVVWSEHQMQEIAMGLAQSNKYFIWAVRDSEQSKLPKNFKPNTAQRGLILKWCPQVEVMSHKAVACFLTHCGWNSTLEALSLGVPVVAMSQMVDQSTNAKFIDDIWQVGVRVKVNEHGIVTRHEVNDRILEVLEGARADEIRRNAIKWKGLAREALMEGGSSDVNIKNFISQLAM</sequence>
<name>A0AAV0EA35_9ASTE</name>
<evidence type="ECO:0000313" key="4">
    <source>
        <dbReference type="Proteomes" id="UP001152523"/>
    </source>
</evidence>
<protein>
    <recommendedName>
        <fullName evidence="5">Glycosyltransferase</fullName>
    </recommendedName>
</protein>
<gene>
    <name evidence="3" type="ORF">CEPIT_LOCUS23242</name>
</gene>
<dbReference type="Gene3D" id="3.40.50.2000">
    <property type="entry name" value="Glycogen Phosphorylase B"/>
    <property type="match status" value="2"/>
</dbReference>
<organism evidence="3 4">
    <name type="scientific">Cuscuta epithymum</name>
    <dbReference type="NCBI Taxonomy" id="186058"/>
    <lineage>
        <taxon>Eukaryota</taxon>
        <taxon>Viridiplantae</taxon>
        <taxon>Streptophyta</taxon>
        <taxon>Embryophyta</taxon>
        <taxon>Tracheophyta</taxon>
        <taxon>Spermatophyta</taxon>
        <taxon>Magnoliopsida</taxon>
        <taxon>eudicotyledons</taxon>
        <taxon>Gunneridae</taxon>
        <taxon>Pentapetalae</taxon>
        <taxon>asterids</taxon>
        <taxon>lamiids</taxon>
        <taxon>Solanales</taxon>
        <taxon>Convolvulaceae</taxon>
        <taxon>Cuscuteae</taxon>
        <taxon>Cuscuta</taxon>
        <taxon>Cuscuta subgen. Cuscuta</taxon>
    </lineage>
</organism>
<evidence type="ECO:0000313" key="3">
    <source>
        <dbReference type="EMBL" id="CAH9120846.1"/>
    </source>
</evidence>
<dbReference type="PANTHER" id="PTHR11926">
    <property type="entry name" value="GLUCOSYL/GLUCURONOSYL TRANSFERASES"/>
    <property type="match status" value="1"/>
</dbReference>
<dbReference type="Pfam" id="PF00201">
    <property type="entry name" value="UDPGT"/>
    <property type="match status" value="1"/>
</dbReference>
<dbReference type="AlphaFoldDB" id="A0AAV0EA35"/>
<evidence type="ECO:0000256" key="1">
    <source>
        <dbReference type="ARBA" id="ARBA00009995"/>
    </source>
</evidence>
<comment type="caution">
    <text evidence="3">The sequence shown here is derived from an EMBL/GenBank/DDBJ whole genome shotgun (WGS) entry which is preliminary data.</text>
</comment>
<accession>A0AAV0EA35</accession>
<evidence type="ECO:0008006" key="5">
    <source>
        <dbReference type="Google" id="ProtNLM"/>
    </source>
</evidence>
<dbReference type="PANTHER" id="PTHR11926:SF1560">
    <property type="entry name" value="UDP-GLYCOSYLTRANSFERASE 74E1-RELATED"/>
    <property type="match status" value="1"/>
</dbReference>
<dbReference type="FunFam" id="3.40.50.2000:FF:000019">
    <property type="entry name" value="Glycosyltransferase"/>
    <property type="match status" value="1"/>
</dbReference>
<dbReference type="Proteomes" id="UP001152523">
    <property type="component" value="Unassembled WGS sequence"/>
</dbReference>
<comment type="similarity">
    <text evidence="1">Belongs to the UDP-glycosyltransferase family.</text>
</comment>